<accession>A0AA87Q3W2</accession>
<reference evidence="1 2" key="1">
    <citation type="submission" date="2014-05" db="EMBL/GenBank/DDBJ databases">
        <title>Whole genome shotgun sequence of Rhizobium rhizogenes NBRC 13257.</title>
        <authorList>
            <person name="Katano-Makiyama Y."/>
            <person name="Hosoyama A."/>
            <person name="Hashimoto M."/>
            <person name="Hosoyama Y."/>
            <person name="Noguchi M."/>
            <person name="Tsuchikane K."/>
            <person name="Kimura A."/>
            <person name="Ohji S."/>
            <person name="Ichikawa N."/>
            <person name="Yamazoe A."/>
            <person name="Fujita N."/>
        </authorList>
    </citation>
    <scope>NUCLEOTIDE SEQUENCE [LARGE SCALE GENOMIC DNA]</scope>
    <source>
        <strain evidence="1 2">NBRC 13257</strain>
    </source>
</reference>
<protein>
    <submittedName>
        <fullName evidence="1">Uncharacterized protein</fullName>
    </submittedName>
</protein>
<dbReference type="AlphaFoldDB" id="A0AA87Q3W2"/>
<dbReference type="Proteomes" id="UP000026941">
    <property type="component" value="Unassembled WGS sequence"/>
</dbReference>
<sequence>MVARFVIMPPASGAFARKSTGWPASVMVLDVAGDAVKLVVTHMMEWGNARFMAGLKSG</sequence>
<gene>
    <name evidence="1" type="ORF">RRH01S_01_03200</name>
</gene>
<comment type="caution">
    <text evidence="1">The sequence shown here is derived from an EMBL/GenBank/DDBJ whole genome shotgun (WGS) entry which is preliminary data.</text>
</comment>
<name>A0AA87Q3W2_RHIRH</name>
<evidence type="ECO:0000313" key="2">
    <source>
        <dbReference type="Proteomes" id="UP000026941"/>
    </source>
</evidence>
<evidence type="ECO:0000313" key="1">
    <source>
        <dbReference type="EMBL" id="GAJ90854.1"/>
    </source>
</evidence>
<organism evidence="1 2">
    <name type="scientific">Rhizobium rhizogenes NBRC 13257</name>
    <dbReference type="NCBI Taxonomy" id="1220581"/>
    <lineage>
        <taxon>Bacteria</taxon>
        <taxon>Pseudomonadati</taxon>
        <taxon>Pseudomonadota</taxon>
        <taxon>Alphaproteobacteria</taxon>
        <taxon>Hyphomicrobiales</taxon>
        <taxon>Rhizobiaceae</taxon>
        <taxon>Rhizobium/Agrobacterium group</taxon>
        <taxon>Rhizobium</taxon>
    </lineage>
</organism>
<dbReference type="EMBL" id="BAYX01000001">
    <property type="protein sequence ID" value="GAJ90854.1"/>
    <property type="molecule type" value="Genomic_DNA"/>
</dbReference>
<proteinExistence type="predicted"/>